<dbReference type="Gene3D" id="1.20.1070.10">
    <property type="entry name" value="Rhodopsin 7-helix transmembrane proteins"/>
    <property type="match status" value="1"/>
</dbReference>
<feature type="transmembrane region" description="Helical" evidence="5">
    <location>
        <begin position="122"/>
        <end position="142"/>
    </location>
</feature>
<dbReference type="GO" id="GO:0007166">
    <property type="term" value="P:cell surface receptor signaling pathway"/>
    <property type="evidence" value="ECO:0007669"/>
    <property type="project" value="InterPro"/>
</dbReference>
<feature type="transmembrane region" description="Helical" evidence="5">
    <location>
        <begin position="20"/>
        <end position="37"/>
    </location>
</feature>
<sequence length="393" mass="43832">MSLSLSPRQSNALEITQRITSSFSILGSLFVIATYLVSSDFHKPINRLVFYASWGNLVANVATLVAQSGIRAGCDSVLCQAQGFAIQMFVPADALWTLAMACSVYLKFFHHYSTSQLRGLELKYLALCYGVPFVPAVIYLFVQHGAKGRIYGPANLWCWVAIEYDFLRAATFYGPVWLVLILTMFIYILVGRYIYSKRRTLREFPTFRYSQPDEASVAGSRTTDIPVRPSTGLETPKSAHYPEGTRSMRFSHPFGRCQDFLQSTFNIDSPKQSRGSHLSSRYKPDAVALACTKVAFLFFAALLITWVPATVNRAYIFLNGGLASFPLLYMVGLLLPLQGFWNAVIYISTSMSACREMWSTLRGQQREAVPVVAAYEGRSRNNVAMSECASLTG</sequence>
<dbReference type="GO" id="GO:0005886">
    <property type="term" value="C:plasma membrane"/>
    <property type="evidence" value="ECO:0007669"/>
    <property type="project" value="TreeGrafter"/>
</dbReference>
<organism evidence="7 8">
    <name type="scientific">Lasallia pustulata</name>
    <dbReference type="NCBI Taxonomy" id="136370"/>
    <lineage>
        <taxon>Eukaryota</taxon>
        <taxon>Fungi</taxon>
        <taxon>Dikarya</taxon>
        <taxon>Ascomycota</taxon>
        <taxon>Pezizomycotina</taxon>
        <taxon>Lecanoromycetes</taxon>
        <taxon>OSLEUM clade</taxon>
        <taxon>Umbilicariomycetidae</taxon>
        <taxon>Umbilicariales</taxon>
        <taxon>Umbilicariaceae</taxon>
        <taxon>Lasallia</taxon>
    </lineage>
</organism>
<dbReference type="InterPro" id="IPR017981">
    <property type="entry name" value="GPCR_2-like_7TM"/>
</dbReference>
<dbReference type="Pfam" id="PF05462">
    <property type="entry name" value="Dicty_CAR"/>
    <property type="match status" value="1"/>
</dbReference>
<feature type="transmembrane region" description="Helical" evidence="5">
    <location>
        <begin position="327"/>
        <end position="347"/>
    </location>
</feature>
<evidence type="ECO:0000256" key="1">
    <source>
        <dbReference type="ARBA" id="ARBA00004141"/>
    </source>
</evidence>
<dbReference type="OrthoDB" id="18453at2759"/>
<feature type="domain" description="G-protein coupled receptors family 2 profile 2" evidence="6">
    <location>
        <begin position="13"/>
        <end position="202"/>
    </location>
</feature>
<proteinExistence type="predicted"/>
<evidence type="ECO:0000256" key="3">
    <source>
        <dbReference type="ARBA" id="ARBA00022989"/>
    </source>
</evidence>
<feature type="transmembrane region" description="Helical" evidence="5">
    <location>
        <begin position="90"/>
        <end position="110"/>
    </location>
</feature>
<keyword evidence="2 5" id="KW-0812">Transmembrane</keyword>
<gene>
    <name evidence="7" type="ORF">FRX48_06893</name>
</gene>
<dbReference type="PANTHER" id="PTHR23112">
    <property type="entry name" value="G PROTEIN-COUPLED RECEPTOR 157-RELATED"/>
    <property type="match status" value="1"/>
</dbReference>
<dbReference type="Proteomes" id="UP000324767">
    <property type="component" value="Unassembled WGS sequence"/>
</dbReference>
<comment type="subcellular location">
    <subcellularLocation>
        <location evidence="1">Membrane</location>
        <topology evidence="1">Multi-pass membrane protein</topology>
    </subcellularLocation>
</comment>
<keyword evidence="3 5" id="KW-1133">Transmembrane helix</keyword>
<feature type="transmembrane region" description="Helical" evidence="5">
    <location>
        <begin position="176"/>
        <end position="195"/>
    </location>
</feature>
<dbReference type="GO" id="GO:0004930">
    <property type="term" value="F:G protein-coupled receptor activity"/>
    <property type="evidence" value="ECO:0007669"/>
    <property type="project" value="TreeGrafter"/>
</dbReference>
<comment type="caution">
    <text evidence="7">The sequence shown here is derived from an EMBL/GenBank/DDBJ whole genome shotgun (WGS) entry which is preliminary data.</text>
</comment>
<evidence type="ECO:0000256" key="5">
    <source>
        <dbReference type="SAM" id="Phobius"/>
    </source>
</evidence>
<dbReference type="PROSITE" id="PS50261">
    <property type="entry name" value="G_PROTEIN_RECEP_F2_4"/>
    <property type="match status" value="1"/>
</dbReference>
<dbReference type="AlphaFoldDB" id="A0A5M8PJZ6"/>
<feature type="transmembrane region" description="Helical" evidence="5">
    <location>
        <begin position="286"/>
        <end position="307"/>
    </location>
</feature>
<evidence type="ECO:0000259" key="6">
    <source>
        <dbReference type="PROSITE" id="PS50261"/>
    </source>
</evidence>
<evidence type="ECO:0000256" key="4">
    <source>
        <dbReference type="ARBA" id="ARBA00023136"/>
    </source>
</evidence>
<dbReference type="EMBL" id="VXIT01000011">
    <property type="protein sequence ID" value="KAA6409340.1"/>
    <property type="molecule type" value="Genomic_DNA"/>
</dbReference>
<reference evidence="7 8" key="1">
    <citation type="submission" date="2019-09" db="EMBL/GenBank/DDBJ databases">
        <title>The hologenome of the rock-dwelling lichen Lasallia pustulata.</title>
        <authorList>
            <person name="Greshake Tzovaras B."/>
            <person name="Segers F."/>
            <person name="Bicker A."/>
            <person name="Dal Grande F."/>
            <person name="Otte J."/>
            <person name="Hankeln T."/>
            <person name="Schmitt I."/>
            <person name="Ebersberger I."/>
        </authorList>
    </citation>
    <scope>NUCLEOTIDE SEQUENCE [LARGE SCALE GENOMIC DNA]</scope>
    <source>
        <strain evidence="7">A1-1</strain>
    </source>
</reference>
<protein>
    <recommendedName>
        <fullName evidence="6">G-protein coupled receptors family 2 profile 2 domain-containing protein</fullName>
    </recommendedName>
</protein>
<feature type="transmembrane region" description="Helical" evidence="5">
    <location>
        <begin position="49"/>
        <end position="70"/>
    </location>
</feature>
<evidence type="ECO:0000313" key="7">
    <source>
        <dbReference type="EMBL" id="KAA6409340.1"/>
    </source>
</evidence>
<keyword evidence="4 5" id="KW-0472">Membrane</keyword>
<name>A0A5M8PJZ6_9LECA</name>
<evidence type="ECO:0000313" key="8">
    <source>
        <dbReference type="Proteomes" id="UP000324767"/>
    </source>
</evidence>
<dbReference type="SUPFAM" id="SSF81321">
    <property type="entry name" value="Family A G protein-coupled receptor-like"/>
    <property type="match status" value="1"/>
</dbReference>
<evidence type="ECO:0000256" key="2">
    <source>
        <dbReference type="ARBA" id="ARBA00022692"/>
    </source>
</evidence>
<dbReference type="PANTHER" id="PTHR23112:SF0">
    <property type="entry name" value="TRANSMEMBRANE PROTEIN 116"/>
    <property type="match status" value="1"/>
</dbReference>
<dbReference type="GO" id="GO:0007189">
    <property type="term" value="P:adenylate cyclase-activating G protein-coupled receptor signaling pathway"/>
    <property type="evidence" value="ECO:0007669"/>
    <property type="project" value="TreeGrafter"/>
</dbReference>
<accession>A0A5M8PJZ6</accession>